<dbReference type="Pfam" id="PF00155">
    <property type="entry name" value="Aminotran_1_2"/>
    <property type="match status" value="1"/>
</dbReference>
<comment type="similarity">
    <text evidence="2">Belongs to the class-I pyridoxal-phosphate-dependent aminotransferase family.</text>
</comment>
<organism evidence="7 8">
    <name type="scientific">Sporocytophaga myxococcoides</name>
    <dbReference type="NCBI Taxonomy" id="153721"/>
    <lineage>
        <taxon>Bacteria</taxon>
        <taxon>Pseudomonadati</taxon>
        <taxon>Bacteroidota</taxon>
        <taxon>Cytophagia</taxon>
        <taxon>Cytophagales</taxon>
        <taxon>Cytophagaceae</taxon>
        <taxon>Sporocytophaga</taxon>
    </lineage>
</organism>
<dbReference type="InterPro" id="IPR015424">
    <property type="entry name" value="PyrdxlP-dep_Trfase"/>
</dbReference>
<dbReference type="Proteomes" id="UP000030185">
    <property type="component" value="Unassembled WGS sequence"/>
</dbReference>
<dbReference type="NCBIfam" id="NF006569">
    <property type="entry name" value="PRK09082.1"/>
    <property type="match status" value="1"/>
</dbReference>
<keyword evidence="8" id="KW-1185">Reference proteome</keyword>
<dbReference type="InterPro" id="IPR015422">
    <property type="entry name" value="PyrdxlP-dep_Trfase_small"/>
</dbReference>
<dbReference type="PANTHER" id="PTHR43807:SF20">
    <property type="entry name" value="FI04487P"/>
    <property type="match status" value="1"/>
</dbReference>
<dbReference type="RefSeq" id="WP_045459629.1">
    <property type="nucleotide sequence ID" value="NZ_BBLT01000002.1"/>
</dbReference>
<dbReference type="eggNOG" id="COG0436">
    <property type="taxonomic scope" value="Bacteria"/>
</dbReference>
<name>A0A098LBV7_9BACT</name>
<evidence type="ECO:0000256" key="4">
    <source>
        <dbReference type="ARBA" id="ARBA00022679"/>
    </source>
</evidence>
<comment type="caution">
    <text evidence="7">The sequence shown here is derived from an EMBL/GenBank/DDBJ whole genome shotgun (WGS) entry which is preliminary data.</text>
</comment>
<proteinExistence type="inferred from homology"/>
<feature type="domain" description="Aminotransferase class I/classII large" evidence="6">
    <location>
        <begin position="30"/>
        <end position="380"/>
    </location>
</feature>
<dbReference type="Gene3D" id="3.40.640.10">
    <property type="entry name" value="Type I PLP-dependent aspartate aminotransferase-like (Major domain)"/>
    <property type="match status" value="1"/>
</dbReference>
<dbReference type="InterPro" id="IPR015421">
    <property type="entry name" value="PyrdxlP-dep_Trfase_major"/>
</dbReference>
<dbReference type="NCBIfam" id="NF009079">
    <property type="entry name" value="PRK12414.1"/>
    <property type="match status" value="1"/>
</dbReference>
<comment type="cofactor">
    <cofactor evidence="1">
        <name>pyridoxal 5'-phosphate</name>
        <dbReference type="ChEBI" id="CHEBI:597326"/>
    </cofactor>
</comment>
<dbReference type="Gene3D" id="3.90.1150.10">
    <property type="entry name" value="Aspartate Aminotransferase, domain 1"/>
    <property type="match status" value="1"/>
</dbReference>
<dbReference type="FunFam" id="3.40.640.10:FF:000033">
    <property type="entry name" value="Aspartate aminotransferase"/>
    <property type="match status" value="1"/>
</dbReference>
<dbReference type="GO" id="GO:0005737">
    <property type="term" value="C:cytoplasm"/>
    <property type="evidence" value="ECO:0007669"/>
    <property type="project" value="TreeGrafter"/>
</dbReference>
<dbReference type="AlphaFoldDB" id="A0A098LBV7"/>
<sequence>MITKSPESKLPDIGTTIFTIMSQMSRDYNAINLAQGFPDFKCSDDLVDLVAFYMKKGFNQYAPMTGIQSLREKIAVKSKELYEAHVDPDKEVTLTCGATEACYTAITSIVKPGDEVIIFEPAFDCYIPAILLSGGKPVFVELQYPDYKIDWELVRKKISEKTSLIIINSPHNPTGSIISKQDIEALKELVRDTDITLLSDEVYEHIIFDKAEHHSFLKYPELKERSFVISSFGKTYHTTGWRMGYCIAPDYLSAEFRKVHQYNTFSVPTPMQYAISDFLEKKEEYLGLSDFYQRKRDLFLDLMSESRFKGIPSSGTYFQLMNFGNISNESDVDFAARLTRESGVACIPISVFYHTKKDDSIIRFCFAKENETLENAAKKLCRI</sequence>
<dbReference type="InterPro" id="IPR004839">
    <property type="entry name" value="Aminotransferase_I/II_large"/>
</dbReference>
<dbReference type="PANTHER" id="PTHR43807">
    <property type="entry name" value="FI04487P"/>
    <property type="match status" value="1"/>
</dbReference>
<accession>A0A098LBV7</accession>
<evidence type="ECO:0000259" key="6">
    <source>
        <dbReference type="Pfam" id="PF00155"/>
    </source>
</evidence>
<keyword evidence="4 7" id="KW-0808">Transferase</keyword>
<dbReference type="CDD" id="cd00609">
    <property type="entry name" value="AAT_like"/>
    <property type="match status" value="1"/>
</dbReference>
<dbReference type="SUPFAM" id="SSF53383">
    <property type="entry name" value="PLP-dependent transferases"/>
    <property type="match status" value="1"/>
</dbReference>
<keyword evidence="3 7" id="KW-0032">Aminotransferase</keyword>
<dbReference type="InterPro" id="IPR051326">
    <property type="entry name" value="Kynurenine-oxoglutarate_AT"/>
</dbReference>
<evidence type="ECO:0000256" key="5">
    <source>
        <dbReference type="ARBA" id="ARBA00022898"/>
    </source>
</evidence>
<evidence type="ECO:0000313" key="8">
    <source>
        <dbReference type="Proteomes" id="UP000030185"/>
    </source>
</evidence>
<gene>
    <name evidence="7" type="ORF">MYP_1127</name>
</gene>
<evidence type="ECO:0000256" key="2">
    <source>
        <dbReference type="ARBA" id="ARBA00007441"/>
    </source>
</evidence>
<dbReference type="GO" id="GO:0016212">
    <property type="term" value="F:kynurenine-oxoglutarate transaminase activity"/>
    <property type="evidence" value="ECO:0007669"/>
    <property type="project" value="TreeGrafter"/>
</dbReference>
<evidence type="ECO:0000256" key="3">
    <source>
        <dbReference type="ARBA" id="ARBA00022576"/>
    </source>
</evidence>
<evidence type="ECO:0000256" key="1">
    <source>
        <dbReference type="ARBA" id="ARBA00001933"/>
    </source>
</evidence>
<evidence type="ECO:0000313" key="7">
    <source>
        <dbReference type="EMBL" id="GAL83899.1"/>
    </source>
</evidence>
<reference evidence="7 8" key="1">
    <citation type="submission" date="2014-09" db="EMBL/GenBank/DDBJ databases">
        <title>Sporocytophaga myxococcoides PG-01 genome sequencing.</title>
        <authorList>
            <person name="Liu L."/>
            <person name="Gao P.J."/>
            <person name="Chen G.J."/>
            <person name="Wang L.S."/>
        </authorList>
    </citation>
    <scope>NUCLEOTIDE SEQUENCE [LARGE SCALE GENOMIC DNA]</scope>
    <source>
        <strain evidence="7 8">PG-01</strain>
    </source>
</reference>
<keyword evidence="5" id="KW-0663">Pyridoxal phosphate</keyword>
<protein>
    <submittedName>
        <fullName evidence="7">Aminotransferase family protein</fullName>
    </submittedName>
</protein>
<dbReference type="EMBL" id="BBLT01000002">
    <property type="protein sequence ID" value="GAL83899.1"/>
    <property type="molecule type" value="Genomic_DNA"/>
</dbReference>
<dbReference type="GO" id="GO:0030170">
    <property type="term" value="F:pyridoxal phosphate binding"/>
    <property type="evidence" value="ECO:0007669"/>
    <property type="project" value="InterPro"/>
</dbReference>
<dbReference type="STRING" id="153721.MYP_1127"/>